<dbReference type="AlphaFoldDB" id="A0A6N9YNV8"/>
<dbReference type="InterPro" id="IPR015424">
    <property type="entry name" value="PyrdxlP-dep_Trfase"/>
</dbReference>
<dbReference type="Pfam" id="PF00202">
    <property type="entry name" value="Aminotran_3"/>
    <property type="match status" value="1"/>
</dbReference>
<dbReference type="NCBIfam" id="TIGR03251">
    <property type="entry name" value="LAT_fam"/>
    <property type="match status" value="1"/>
</dbReference>
<proteinExistence type="inferred from homology"/>
<evidence type="ECO:0000256" key="4">
    <source>
        <dbReference type="ARBA" id="ARBA00022576"/>
    </source>
</evidence>
<evidence type="ECO:0000256" key="6">
    <source>
        <dbReference type="ARBA" id="ARBA00022898"/>
    </source>
</evidence>
<organism evidence="10 11">
    <name type="scientific">Phytoactinopolyspora alkaliphila</name>
    <dbReference type="NCBI Taxonomy" id="1783498"/>
    <lineage>
        <taxon>Bacteria</taxon>
        <taxon>Bacillati</taxon>
        <taxon>Actinomycetota</taxon>
        <taxon>Actinomycetes</taxon>
        <taxon>Jiangellales</taxon>
        <taxon>Jiangellaceae</taxon>
        <taxon>Phytoactinopolyspora</taxon>
    </lineage>
</organism>
<keyword evidence="4 10" id="KW-0032">Aminotransferase</keyword>
<sequence>MTPPPDAPVPPRVLSRLPYQPGTFVLDFERSHGTWLASAEDGRPYLDFAGFHGSQPLGMNPPDLTEDHRFRGRLLRAALHKPSCSDVVTEDFAEFFTEFDRTFADPALDKVMFVEGGALAVENALKVAFDWKAQRSDPARSDDRPPWRVLHLTGSFHGRSGYTLSLTNTRPIYTRHFPAFDWPRVPAPVVRYPVKTYLDEIEKAERTALDAAAQAFDEQGGEIACFIAETIQSEGGDNHLRGEFLSRVQEMCRENDALFVLDEVQSGAGATGEPWAYQAHGLEPDIIAFGKKLQVCGVMAGRRVHEVESNVFATTARIGSTWGVNLTDMVRATKVMEVIRARNLLQHVAEVGNHLLDGLDALSESSDNFVINVRGRGVIAAIDLPDTSTRDRVMARLRDEQRIFALAGGPRSIRFRPPMTVSAAEIDIMCAGLARACEAEVAARA</sequence>
<comment type="cofactor">
    <cofactor evidence="1">
        <name>pyridoxal 5'-phosphate</name>
        <dbReference type="ChEBI" id="CHEBI:597326"/>
    </cofactor>
</comment>
<comment type="similarity">
    <text evidence="2 9">Belongs to the class-III pyridoxal-phosphate-dependent aminotransferase family.</text>
</comment>
<evidence type="ECO:0000256" key="7">
    <source>
        <dbReference type="ARBA" id="ARBA00030921"/>
    </source>
</evidence>
<evidence type="ECO:0000256" key="1">
    <source>
        <dbReference type="ARBA" id="ARBA00001933"/>
    </source>
</evidence>
<comment type="caution">
    <text evidence="10">The sequence shown here is derived from an EMBL/GenBank/DDBJ whole genome shotgun (WGS) entry which is preliminary data.</text>
</comment>
<dbReference type="PIRSF" id="PIRSF000521">
    <property type="entry name" value="Transaminase_4ab_Lys_Orn"/>
    <property type="match status" value="1"/>
</dbReference>
<dbReference type="GO" id="GO:0045484">
    <property type="term" value="F:L-lysine 6-transaminase activity"/>
    <property type="evidence" value="ECO:0007669"/>
    <property type="project" value="UniProtKB-EC"/>
</dbReference>
<evidence type="ECO:0000256" key="9">
    <source>
        <dbReference type="RuleBase" id="RU003560"/>
    </source>
</evidence>
<reference evidence="10 11" key="1">
    <citation type="submission" date="2020-02" db="EMBL/GenBank/DDBJ databases">
        <authorList>
            <person name="Li X.-J."/>
            <person name="Feng X.-M."/>
        </authorList>
    </citation>
    <scope>NUCLEOTIDE SEQUENCE [LARGE SCALE GENOMIC DNA]</scope>
    <source>
        <strain evidence="10 11">CGMCC 4.7225</strain>
    </source>
</reference>
<evidence type="ECO:0000256" key="3">
    <source>
        <dbReference type="ARBA" id="ARBA00013071"/>
    </source>
</evidence>
<name>A0A6N9YNV8_9ACTN</name>
<dbReference type="GO" id="GO:0030170">
    <property type="term" value="F:pyridoxal phosphate binding"/>
    <property type="evidence" value="ECO:0007669"/>
    <property type="project" value="InterPro"/>
</dbReference>
<dbReference type="InterPro" id="IPR049704">
    <property type="entry name" value="Aminotrans_3_PPA_site"/>
</dbReference>
<protein>
    <recommendedName>
        <fullName evidence="8">L-lysine-epsilon aminotransferase</fullName>
        <ecNumber evidence="3">2.6.1.36</ecNumber>
    </recommendedName>
    <alternativeName>
        <fullName evidence="7">Lysine 6-aminotransferase</fullName>
    </alternativeName>
</protein>
<evidence type="ECO:0000256" key="2">
    <source>
        <dbReference type="ARBA" id="ARBA00008954"/>
    </source>
</evidence>
<dbReference type="EMBL" id="JAAGOB010000007">
    <property type="protein sequence ID" value="NED96519.1"/>
    <property type="molecule type" value="Genomic_DNA"/>
</dbReference>
<dbReference type="RefSeq" id="WP_163819304.1">
    <property type="nucleotide sequence ID" value="NZ_JAAGOB010000007.1"/>
</dbReference>
<keyword evidence="5 10" id="KW-0808">Transferase</keyword>
<keyword evidence="11" id="KW-1185">Reference proteome</keyword>
<dbReference type="GO" id="GO:0009450">
    <property type="term" value="P:gamma-aminobutyric acid catabolic process"/>
    <property type="evidence" value="ECO:0007669"/>
    <property type="project" value="TreeGrafter"/>
</dbReference>
<dbReference type="InterPro" id="IPR015421">
    <property type="entry name" value="PyrdxlP-dep_Trfase_major"/>
</dbReference>
<dbReference type="PANTHER" id="PTHR43206:SF2">
    <property type="entry name" value="4-AMINOBUTYRATE AMINOTRANSFERASE GABT"/>
    <property type="match status" value="1"/>
</dbReference>
<dbReference type="InterPro" id="IPR017657">
    <property type="entry name" value="L-lysine_6-transaminase"/>
</dbReference>
<evidence type="ECO:0000256" key="5">
    <source>
        <dbReference type="ARBA" id="ARBA00022679"/>
    </source>
</evidence>
<dbReference type="GO" id="GO:0017000">
    <property type="term" value="P:antibiotic biosynthetic process"/>
    <property type="evidence" value="ECO:0007669"/>
    <property type="project" value="InterPro"/>
</dbReference>
<keyword evidence="6 9" id="KW-0663">Pyridoxal phosphate</keyword>
<evidence type="ECO:0000313" key="10">
    <source>
        <dbReference type="EMBL" id="NED96519.1"/>
    </source>
</evidence>
<dbReference type="EC" id="2.6.1.36" evidence="3"/>
<dbReference type="PANTHER" id="PTHR43206">
    <property type="entry name" value="AMINOTRANSFERASE"/>
    <property type="match status" value="1"/>
</dbReference>
<dbReference type="Gene3D" id="3.40.640.10">
    <property type="entry name" value="Type I PLP-dependent aspartate aminotransferase-like (Major domain)"/>
    <property type="match status" value="1"/>
</dbReference>
<dbReference type="InterPro" id="IPR015422">
    <property type="entry name" value="PyrdxlP-dep_Trfase_small"/>
</dbReference>
<dbReference type="Proteomes" id="UP000469185">
    <property type="component" value="Unassembled WGS sequence"/>
</dbReference>
<gene>
    <name evidence="10" type="ORF">G1H11_14510</name>
</gene>
<dbReference type="Gene3D" id="3.90.1150.10">
    <property type="entry name" value="Aspartate Aminotransferase, domain 1"/>
    <property type="match status" value="1"/>
</dbReference>
<evidence type="ECO:0000313" key="11">
    <source>
        <dbReference type="Proteomes" id="UP000469185"/>
    </source>
</evidence>
<dbReference type="InterPro" id="IPR005814">
    <property type="entry name" value="Aminotrans_3"/>
</dbReference>
<evidence type="ECO:0000256" key="8">
    <source>
        <dbReference type="ARBA" id="ARBA00050040"/>
    </source>
</evidence>
<dbReference type="PROSITE" id="PS00600">
    <property type="entry name" value="AA_TRANSFER_CLASS_3"/>
    <property type="match status" value="1"/>
</dbReference>
<dbReference type="SUPFAM" id="SSF53383">
    <property type="entry name" value="PLP-dependent transferases"/>
    <property type="match status" value="1"/>
</dbReference>
<dbReference type="CDD" id="cd00610">
    <property type="entry name" value="OAT_like"/>
    <property type="match status" value="1"/>
</dbReference>
<accession>A0A6N9YNV8</accession>